<dbReference type="PANTHER" id="PTHR43376:SF1">
    <property type="entry name" value="OLIGOPEPTIDE TRANSPORT SYSTEM PERMEASE PROTEIN"/>
    <property type="match status" value="1"/>
</dbReference>
<evidence type="ECO:0000256" key="7">
    <source>
        <dbReference type="RuleBase" id="RU363032"/>
    </source>
</evidence>
<dbReference type="InterPro" id="IPR035906">
    <property type="entry name" value="MetI-like_sf"/>
</dbReference>
<comment type="similarity">
    <text evidence="7">Belongs to the binding-protein-dependent transport system permease family.</text>
</comment>
<evidence type="ECO:0000256" key="1">
    <source>
        <dbReference type="ARBA" id="ARBA00004651"/>
    </source>
</evidence>
<dbReference type="InterPro" id="IPR045621">
    <property type="entry name" value="BPD_transp_1_N"/>
</dbReference>
<feature type="transmembrane region" description="Helical" evidence="7">
    <location>
        <begin position="9"/>
        <end position="29"/>
    </location>
</feature>
<evidence type="ECO:0000256" key="4">
    <source>
        <dbReference type="ARBA" id="ARBA00022692"/>
    </source>
</evidence>
<dbReference type="AlphaFoldDB" id="A0AB39BFY3"/>
<sequence>MRFLLRRAGFYLVAFWVSLTLNFFLPRLIPGDPASRLLSRIQDRLTPDQIASLKGVFGLSDDPLWMQYLTYLGNVFQGNLGLSISRFPAPVVDVIAGGLWWTILLGGVALIVSFIVGNILGVIGAWRRGGAVDSFLPPVLVFFSAFPYFWLAMLALFFLGFQLHLFPIRNAYDATLTPAFDADFIGSVLYHLVLPAGTVVLVSVGGWMLGMRNTMIGTLSEDYISMAEAKGLFRRTVMYRYAARNALLPAVTSFGLSLGFIISGALLTEIVFTYPGLGYQLLTAVQNLDYPLIQGLLLMITFAVLIANMLVDIAYVRLDPRVRTS</sequence>
<feature type="transmembrane region" description="Helical" evidence="7">
    <location>
        <begin position="188"/>
        <end position="209"/>
    </location>
</feature>
<dbReference type="GO" id="GO:0005886">
    <property type="term" value="C:plasma membrane"/>
    <property type="evidence" value="ECO:0007669"/>
    <property type="project" value="UniProtKB-SubCell"/>
</dbReference>
<feature type="transmembrane region" description="Helical" evidence="7">
    <location>
        <begin position="292"/>
        <end position="316"/>
    </location>
</feature>
<feature type="transmembrane region" description="Helical" evidence="7">
    <location>
        <begin position="246"/>
        <end position="272"/>
    </location>
</feature>
<reference evidence="9" key="1">
    <citation type="submission" date="2024-05" db="EMBL/GenBank/DDBJ databases">
        <title>Herbiconiux sp. A18JL235.</title>
        <authorList>
            <person name="Zhang G."/>
        </authorList>
    </citation>
    <scope>NUCLEOTIDE SEQUENCE</scope>
    <source>
        <strain evidence="9">A18JL235</strain>
    </source>
</reference>
<evidence type="ECO:0000313" key="9">
    <source>
        <dbReference type="EMBL" id="XDI05344.1"/>
    </source>
</evidence>
<dbReference type="RefSeq" id="WP_368497730.1">
    <property type="nucleotide sequence ID" value="NZ_CP162511.1"/>
</dbReference>
<dbReference type="SUPFAM" id="SSF161098">
    <property type="entry name" value="MetI-like"/>
    <property type="match status" value="1"/>
</dbReference>
<keyword evidence="4 7" id="KW-0812">Transmembrane</keyword>
<dbReference type="GO" id="GO:0055085">
    <property type="term" value="P:transmembrane transport"/>
    <property type="evidence" value="ECO:0007669"/>
    <property type="project" value="InterPro"/>
</dbReference>
<dbReference type="CDD" id="cd06261">
    <property type="entry name" value="TM_PBP2"/>
    <property type="match status" value="1"/>
</dbReference>
<evidence type="ECO:0000256" key="6">
    <source>
        <dbReference type="ARBA" id="ARBA00023136"/>
    </source>
</evidence>
<keyword evidence="2 7" id="KW-0813">Transport</keyword>
<dbReference type="InterPro" id="IPR000515">
    <property type="entry name" value="MetI-like"/>
</dbReference>
<dbReference type="Pfam" id="PF19300">
    <property type="entry name" value="BPD_transp_1_N"/>
    <property type="match status" value="1"/>
</dbReference>
<feature type="transmembrane region" description="Helical" evidence="7">
    <location>
        <begin position="135"/>
        <end position="159"/>
    </location>
</feature>
<evidence type="ECO:0000256" key="5">
    <source>
        <dbReference type="ARBA" id="ARBA00022989"/>
    </source>
</evidence>
<name>A0AB39BFY3_9MICO</name>
<keyword evidence="5 7" id="KW-1133">Transmembrane helix</keyword>
<evidence type="ECO:0000259" key="8">
    <source>
        <dbReference type="PROSITE" id="PS50928"/>
    </source>
</evidence>
<dbReference type="Gene3D" id="1.10.3720.10">
    <property type="entry name" value="MetI-like"/>
    <property type="match status" value="1"/>
</dbReference>
<evidence type="ECO:0000256" key="3">
    <source>
        <dbReference type="ARBA" id="ARBA00022475"/>
    </source>
</evidence>
<feature type="transmembrane region" description="Helical" evidence="7">
    <location>
        <begin position="99"/>
        <end position="123"/>
    </location>
</feature>
<keyword evidence="6 7" id="KW-0472">Membrane</keyword>
<gene>
    <name evidence="9" type="ORF">ABFY20_18805</name>
</gene>
<comment type="subcellular location">
    <subcellularLocation>
        <location evidence="1 7">Cell membrane</location>
        <topology evidence="1 7">Multi-pass membrane protein</topology>
    </subcellularLocation>
</comment>
<feature type="domain" description="ABC transmembrane type-1" evidence="8">
    <location>
        <begin position="99"/>
        <end position="311"/>
    </location>
</feature>
<dbReference type="PROSITE" id="PS50928">
    <property type="entry name" value="ABC_TM1"/>
    <property type="match status" value="1"/>
</dbReference>
<dbReference type="PANTHER" id="PTHR43376">
    <property type="entry name" value="OLIGOPEPTIDE TRANSPORT SYSTEM PERMEASE PROTEIN"/>
    <property type="match status" value="1"/>
</dbReference>
<evidence type="ECO:0000256" key="2">
    <source>
        <dbReference type="ARBA" id="ARBA00022448"/>
    </source>
</evidence>
<keyword evidence="3" id="KW-1003">Cell membrane</keyword>
<proteinExistence type="inferred from homology"/>
<protein>
    <submittedName>
        <fullName evidence="9">ABC transporter permease</fullName>
    </submittedName>
</protein>
<dbReference type="EMBL" id="CP162511">
    <property type="protein sequence ID" value="XDI05344.1"/>
    <property type="molecule type" value="Genomic_DNA"/>
</dbReference>
<organism evidence="9">
    <name type="scientific">Herbiconiux sp. A18JL235</name>
    <dbReference type="NCBI Taxonomy" id="3152363"/>
    <lineage>
        <taxon>Bacteria</taxon>
        <taxon>Bacillati</taxon>
        <taxon>Actinomycetota</taxon>
        <taxon>Actinomycetes</taxon>
        <taxon>Micrococcales</taxon>
        <taxon>Microbacteriaceae</taxon>
        <taxon>Herbiconiux</taxon>
    </lineage>
</organism>
<dbReference type="Pfam" id="PF00528">
    <property type="entry name" value="BPD_transp_1"/>
    <property type="match status" value="1"/>
</dbReference>
<accession>A0AB39BFY3</accession>